<evidence type="ECO:0008006" key="3">
    <source>
        <dbReference type="Google" id="ProtNLM"/>
    </source>
</evidence>
<dbReference type="CDD" id="cd08992">
    <property type="entry name" value="GH117"/>
    <property type="match status" value="1"/>
</dbReference>
<dbReference type="InterPro" id="IPR023296">
    <property type="entry name" value="Glyco_hydro_beta-prop_sf"/>
</dbReference>
<dbReference type="AlphaFoldDB" id="A0A290S6P8"/>
<organism evidence="1 2">
    <name type="scientific">Pseudoalteromonas arctica A 37-1-2</name>
    <dbReference type="NCBI Taxonomy" id="1117313"/>
    <lineage>
        <taxon>Bacteria</taxon>
        <taxon>Pseudomonadati</taxon>
        <taxon>Pseudomonadota</taxon>
        <taxon>Gammaproteobacteria</taxon>
        <taxon>Alteromonadales</taxon>
        <taxon>Pseudoalteromonadaceae</taxon>
        <taxon>Pseudoalteromonas</taxon>
    </lineage>
</organism>
<dbReference type="Gene3D" id="2.115.10.20">
    <property type="entry name" value="Glycosyl hydrolase domain, family 43"/>
    <property type="match status" value="1"/>
</dbReference>
<dbReference type="RefSeq" id="WP_007583011.1">
    <property type="nucleotide sequence ID" value="NZ_CP011025.1"/>
</dbReference>
<name>A0A290S6P8_9GAMM</name>
<dbReference type="Proteomes" id="UP000016505">
    <property type="component" value="Chromosome I"/>
</dbReference>
<reference evidence="1 2" key="1">
    <citation type="journal article" date="2012" name="J. Bacteriol.">
        <title>Genome sequences of type strains of seven species of the marine bacterium Pseudoalteromonas.</title>
        <authorList>
            <person name="Xie B.B."/>
            <person name="Shu Y.L."/>
            <person name="Qin Q.L."/>
            <person name="Rong J.C."/>
            <person name="Zhang X.Y."/>
            <person name="Chen X.L."/>
            <person name="Shi M."/>
            <person name="He H.L."/>
            <person name="Zhou B.C."/>
            <person name="Zhang Y.Z."/>
        </authorList>
    </citation>
    <scope>NUCLEOTIDE SEQUENCE [LARGE SCALE GENOMIC DNA]</scope>
    <source>
        <strain evidence="1 2">A 37-1-2</strain>
    </source>
</reference>
<accession>A0A290S6P8</accession>
<proteinExistence type="predicted"/>
<dbReference type="OrthoDB" id="9794572at2"/>
<dbReference type="EMBL" id="CP011025">
    <property type="protein sequence ID" value="ATC86681.1"/>
    <property type="molecule type" value="Genomic_DNA"/>
</dbReference>
<dbReference type="KEGG" id="part:PARC_a2158"/>
<dbReference type="SUPFAM" id="SSF75005">
    <property type="entry name" value="Arabinanase/levansucrase/invertase"/>
    <property type="match status" value="1"/>
</dbReference>
<evidence type="ECO:0000313" key="1">
    <source>
        <dbReference type="EMBL" id="ATC86681.1"/>
    </source>
</evidence>
<protein>
    <recommendedName>
        <fullName evidence="3">Glycoside hydrolase</fullName>
    </recommendedName>
</protein>
<sequence length="404" mass="45771">MSNSNNKLKQQSYPWDIPAKKPARELSAAMSRLYDNYLTPRPEDNPLFTSFKYTELTGFSYHNNDGTISRRDPSKIIKVDGLYYVWYTKRCTQFPPKGAQRCNELTPSTDWDLSEIGYAISINGFDWVEQGIAVTRPKHPQLGWRSVSTPDILIYENKYYLYYQAFNEASGKKGDHCPVTLSVADTPDGPWLPHGEVIIENGEPGSWDQFSIHDPYLLIYNGKIHLYYKAAYGDRPDYLVGNGLATANNPFGPFDKHPLNPILNSGHETTYFPFKSGIAAFTIRNGNESNTIQYSPDGVNFSIAAVTSLMPIAAGPYVANAFDCESKSNGIEWGLCHFSDKQARNKHSFLARFDCSLMVNELEKELKVTDVPHQPSVYFAQSLSPELKNKRSYQKQEKEIKSYD</sequence>
<gene>
    <name evidence="1" type="ORF">PARC_a2158</name>
</gene>
<evidence type="ECO:0000313" key="2">
    <source>
        <dbReference type="Proteomes" id="UP000016505"/>
    </source>
</evidence>